<organism evidence="2 3">
    <name type="scientific">Opisthorchis viverrini</name>
    <name type="common">Southeast Asian liver fluke</name>
    <dbReference type="NCBI Taxonomy" id="6198"/>
    <lineage>
        <taxon>Eukaryota</taxon>
        <taxon>Metazoa</taxon>
        <taxon>Spiralia</taxon>
        <taxon>Lophotrochozoa</taxon>
        <taxon>Platyhelminthes</taxon>
        <taxon>Trematoda</taxon>
        <taxon>Digenea</taxon>
        <taxon>Opisthorchiida</taxon>
        <taxon>Opisthorchiata</taxon>
        <taxon>Opisthorchiidae</taxon>
        <taxon>Opisthorchis</taxon>
    </lineage>
</organism>
<evidence type="ECO:0000256" key="1">
    <source>
        <dbReference type="SAM" id="MobiDB-lite"/>
    </source>
</evidence>
<reference evidence="2 3" key="1">
    <citation type="submission" date="2013-11" db="EMBL/GenBank/DDBJ databases">
        <title>Opisthorchis viverrini - life in the bile duct.</title>
        <authorList>
            <person name="Young N.D."/>
            <person name="Nagarajan N."/>
            <person name="Lin S.J."/>
            <person name="Korhonen P.K."/>
            <person name="Jex A.R."/>
            <person name="Hall R.S."/>
            <person name="Safavi-Hemami H."/>
            <person name="Kaewkong W."/>
            <person name="Bertrand D."/>
            <person name="Gao S."/>
            <person name="Seet Q."/>
            <person name="Wongkham S."/>
            <person name="Teh B.T."/>
            <person name="Wongkham C."/>
            <person name="Intapan P.M."/>
            <person name="Maleewong W."/>
            <person name="Yang X."/>
            <person name="Hu M."/>
            <person name="Wang Z."/>
            <person name="Hofmann A."/>
            <person name="Sternberg P.W."/>
            <person name="Tan P."/>
            <person name="Wang J."/>
            <person name="Gasser R.B."/>
        </authorList>
    </citation>
    <scope>NUCLEOTIDE SEQUENCE [LARGE SCALE GENOMIC DNA]</scope>
</reference>
<keyword evidence="3" id="KW-1185">Reference proteome</keyword>
<dbReference type="RefSeq" id="XP_009171790.1">
    <property type="nucleotide sequence ID" value="XM_009173526.1"/>
</dbReference>
<dbReference type="EMBL" id="KL596809">
    <property type="protein sequence ID" value="KER24446.1"/>
    <property type="molecule type" value="Genomic_DNA"/>
</dbReference>
<dbReference type="KEGG" id="ovi:T265_07876"/>
<sequence length="70" mass="8095">MFVAEHAVDYCRLFSHIEARFSSMLPVQKYMAHTQRCERTLCILMHGERQPLTDKNKTDPGNLGKSLDPM</sequence>
<name>A0A074ZAW2_OPIVI</name>
<evidence type="ECO:0000313" key="2">
    <source>
        <dbReference type="EMBL" id="KER24446.1"/>
    </source>
</evidence>
<dbReference type="CTD" id="20322055"/>
<proteinExistence type="predicted"/>
<feature type="region of interest" description="Disordered" evidence="1">
    <location>
        <begin position="51"/>
        <end position="70"/>
    </location>
</feature>
<dbReference type="Proteomes" id="UP000054324">
    <property type="component" value="Unassembled WGS sequence"/>
</dbReference>
<dbReference type="AlphaFoldDB" id="A0A074ZAW2"/>
<protein>
    <submittedName>
        <fullName evidence="2">Uncharacterized protein</fullName>
    </submittedName>
</protein>
<evidence type="ECO:0000313" key="3">
    <source>
        <dbReference type="Proteomes" id="UP000054324"/>
    </source>
</evidence>
<gene>
    <name evidence="2" type="ORF">T265_07876</name>
</gene>
<accession>A0A074ZAW2</accession>
<dbReference type="GeneID" id="20322055"/>